<reference evidence="3 4" key="1">
    <citation type="journal article" date="2022" name="IScience">
        <title>An ultrasensitive nanofiber-based assay for enzymatic hydrolysis and deep-sea microbial degradation of cellulose.</title>
        <authorList>
            <person name="Tsudome M."/>
            <person name="Tachioka M."/>
            <person name="Miyazaki M."/>
            <person name="Uchimura K."/>
            <person name="Tsuda M."/>
            <person name="Takaki Y."/>
            <person name="Deguchi S."/>
        </authorList>
    </citation>
    <scope>NUCLEOTIDE SEQUENCE [LARGE SCALE GENOMIC DNA]</scope>
    <source>
        <strain evidence="3 4">GE09</strain>
    </source>
</reference>
<organism evidence="3 4">
    <name type="scientific">Marinagarivorans cellulosilyticus</name>
    <dbReference type="NCBI Taxonomy" id="2721545"/>
    <lineage>
        <taxon>Bacteria</taxon>
        <taxon>Pseudomonadati</taxon>
        <taxon>Pseudomonadota</taxon>
        <taxon>Gammaproteobacteria</taxon>
        <taxon>Cellvibrionales</taxon>
        <taxon>Cellvibrionaceae</taxon>
        <taxon>Marinagarivorans</taxon>
    </lineage>
</organism>
<feature type="transmembrane region" description="Helical" evidence="1">
    <location>
        <begin position="16"/>
        <end position="33"/>
    </location>
</feature>
<evidence type="ECO:0000313" key="4">
    <source>
        <dbReference type="Proteomes" id="UP001320119"/>
    </source>
</evidence>
<keyword evidence="4" id="KW-1185">Reference proteome</keyword>
<dbReference type="Gene3D" id="1.10.287.70">
    <property type="match status" value="1"/>
</dbReference>
<dbReference type="AlphaFoldDB" id="A0AAN1WJ49"/>
<dbReference type="InterPro" id="IPR013099">
    <property type="entry name" value="K_chnl_dom"/>
</dbReference>
<evidence type="ECO:0000256" key="1">
    <source>
        <dbReference type="SAM" id="Phobius"/>
    </source>
</evidence>
<evidence type="ECO:0000259" key="2">
    <source>
        <dbReference type="Pfam" id="PF07885"/>
    </source>
</evidence>
<dbReference type="SUPFAM" id="SSF81324">
    <property type="entry name" value="Voltage-gated potassium channels"/>
    <property type="match status" value="1"/>
</dbReference>
<feature type="transmembrane region" description="Helical" evidence="1">
    <location>
        <begin position="123"/>
        <end position="142"/>
    </location>
</feature>
<dbReference type="RefSeq" id="WP_236982964.1">
    <property type="nucleotide sequence ID" value="NZ_AP023086.1"/>
</dbReference>
<dbReference type="Proteomes" id="UP001320119">
    <property type="component" value="Chromosome"/>
</dbReference>
<feature type="transmembrane region" description="Helical" evidence="1">
    <location>
        <begin position="39"/>
        <end position="57"/>
    </location>
</feature>
<keyword evidence="1" id="KW-0472">Membrane</keyword>
<proteinExistence type="predicted"/>
<feature type="transmembrane region" description="Helical" evidence="1">
    <location>
        <begin position="64"/>
        <end position="81"/>
    </location>
</feature>
<feature type="domain" description="Potassium channel" evidence="2">
    <location>
        <begin position="174"/>
        <end position="221"/>
    </location>
</feature>
<dbReference type="KEGG" id="marq:MARGE09_P2745"/>
<sequence length="225" mass="24966">MLLNVGINKETNEFRFGWLLACLFAAILIPPYFDGSPLFDVVWKLGFSFVLIAAMYSVTGPKTFLLPTAILLIPTVSTIWLDHFSQHSEITFYLDNLTSIVFLGIIVFFLLRYILGAQKVTTNVILASMCVYLMLGLIWAAIYANINLFYGSAFAVSSGVELVDVAGREIMGFFIYYSMVTLSTLGYGDIVPVHKVSQAWAAVQAMVGQFYIAVLMARLVSLHAK</sequence>
<feature type="transmembrane region" description="Helical" evidence="1">
    <location>
        <begin position="199"/>
        <end position="220"/>
    </location>
</feature>
<evidence type="ECO:0000313" key="3">
    <source>
        <dbReference type="EMBL" id="BCD98544.1"/>
    </source>
</evidence>
<keyword evidence="1" id="KW-1133">Transmembrane helix</keyword>
<keyword evidence="1" id="KW-0812">Transmembrane</keyword>
<accession>A0AAN1WJ49</accession>
<name>A0AAN1WJ49_9GAMM</name>
<protein>
    <recommendedName>
        <fullName evidence="2">Potassium channel domain-containing protein</fullName>
    </recommendedName>
</protein>
<feature type="transmembrane region" description="Helical" evidence="1">
    <location>
        <begin position="174"/>
        <end position="193"/>
    </location>
</feature>
<dbReference type="EMBL" id="AP023086">
    <property type="protein sequence ID" value="BCD98544.1"/>
    <property type="molecule type" value="Genomic_DNA"/>
</dbReference>
<dbReference type="Pfam" id="PF07885">
    <property type="entry name" value="Ion_trans_2"/>
    <property type="match status" value="1"/>
</dbReference>
<gene>
    <name evidence="3" type="ORF">MARGE09_P2745</name>
</gene>
<feature type="transmembrane region" description="Helical" evidence="1">
    <location>
        <begin position="93"/>
        <end position="111"/>
    </location>
</feature>